<sequence>MSLLESAKESVKETARKDAEFIKLECLKHEMKSDVISMISKEKQSLKQYNDDFENLIQAIFELKGTLIFGFEGKTADAMVETMGKYHSKVVEDQKAIESCIRSCKTYDGWL</sequence>
<protein>
    <recommendedName>
        <fullName evidence="2">Pathogenicity island protein</fullName>
    </recommendedName>
</protein>
<accession>A0A1W5QGF9</accession>
<name>A0A1W5QGF9_9STAP</name>
<organism evidence="1">
    <name type="scientific">Staphylococcus arlettae</name>
    <dbReference type="NCBI Taxonomy" id="29378"/>
    <lineage>
        <taxon>Bacteria</taxon>
        <taxon>Bacillati</taxon>
        <taxon>Bacillota</taxon>
        <taxon>Bacilli</taxon>
        <taxon>Bacillales</taxon>
        <taxon>Staphylococcaceae</taxon>
        <taxon>Staphylococcus</taxon>
    </lineage>
</organism>
<dbReference type="AlphaFoldDB" id="A0A1W5QGF9"/>
<evidence type="ECO:0000313" key="1">
    <source>
        <dbReference type="EMBL" id="APY23800.1"/>
    </source>
</evidence>
<dbReference type="RefSeq" id="WP_070846274.1">
    <property type="nucleotide sequence ID" value="NZ_PZDK01000012.1"/>
</dbReference>
<dbReference type="EMBL" id="KY363215">
    <property type="protein sequence ID" value="APY23800.1"/>
    <property type="molecule type" value="Genomic_DNA"/>
</dbReference>
<evidence type="ECO:0008006" key="2">
    <source>
        <dbReference type="Google" id="ProtNLM"/>
    </source>
</evidence>
<proteinExistence type="predicted"/>
<reference evidence="1" key="1">
    <citation type="journal article" date="2017" name="MSphere">
        <title>Novel beta-lactamase blaARL in Staphylococcus arlettae.</title>
        <authorList>
            <person name="Andreis S.N."/>
            <person name="Perreten V."/>
            <person name="Schwendener S."/>
        </authorList>
    </citation>
    <scope>NUCLEOTIDE SEQUENCE</scope>
    <source>
        <strain evidence="1">SAN1670</strain>
    </source>
</reference>